<organism evidence="2 3">
    <name type="scientific">Roseomonas acroporae</name>
    <dbReference type="NCBI Taxonomy" id="2937791"/>
    <lineage>
        <taxon>Bacteria</taxon>
        <taxon>Pseudomonadati</taxon>
        <taxon>Pseudomonadota</taxon>
        <taxon>Alphaproteobacteria</taxon>
        <taxon>Acetobacterales</taxon>
        <taxon>Roseomonadaceae</taxon>
        <taxon>Roseomonas</taxon>
    </lineage>
</organism>
<evidence type="ECO:0000313" key="2">
    <source>
        <dbReference type="EMBL" id="MCK8782936.1"/>
    </source>
</evidence>
<gene>
    <name evidence="2" type="ORF">M0638_00890</name>
</gene>
<evidence type="ECO:0000313" key="3">
    <source>
        <dbReference type="Proteomes" id="UP001139516"/>
    </source>
</evidence>
<comment type="caution">
    <text evidence="2">The sequence shown here is derived from an EMBL/GenBank/DDBJ whole genome shotgun (WGS) entry which is preliminary data.</text>
</comment>
<dbReference type="EMBL" id="JALPRX010000003">
    <property type="protein sequence ID" value="MCK8782936.1"/>
    <property type="molecule type" value="Genomic_DNA"/>
</dbReference>
<dbReference type="InterPro" id="IPR027373">
    <property type="entry name" value="RHH_dom"/>
</dbReference>
<sequence length="123" mass="13852">MCRLFVSQDPKTYAAETRAIRLHGHATSIRLEAAFWSILEEIARKEGMSVARFAGVLHDEITARHDDVGNFASFLRVTCMHYLANKEQHACEVGARRDAVRRAPLAEEHALERIAGDRLRVPA</sequence>
<protein>
    <submittedName>
        <fullName evidence="2">Ribbon-helix-helix domain-containing protein</fullName>
    </submittedName>
</protein>
<dbReference type="Proteomes" id="UP001139516">
    <property type="component" value="Unassembled WGS sequence"/>
</dbReference>
<proteinExistence type="predicted"/>
<feature type="domain" description="Ribbon-helix-helix" evidence="1">
    <location>
        <begin position="16"/>
        <end position="83"/>
    </location>
</feature>
<accession>A0A9X2BT49</accession>
<name>A0A9X2BT49_9PROT</name>
<dbReference type="Pfam" id="PF13467">
    <property type="entry name" value="RHH_4"/>
    <property type="match status" value="1"/>
</dbReference>
<dbReference type="AlphaFoldDB" id="A0A9X2BT49"/>
<dbReference type="RefSeq" id="WP_248665065.1">
    <property type="nucleotide sequence ID" value="NZ_JALPRX010000003.1"/>
</dbReference>
<reference evidence="2" key="1">
    <citation type="submission" date="2022-04" db="EMBL/GenBank/DDBJ databases">
        <title>Roseomonas acroporae sp. nov., isolated from coral Acropora digitifera.</title>
        <authorList>
            <person name="Sun H."/>
        </authorList>
    </citation>
    <scope>NUCLEOTIDE SEQUENCE</scope>
    <source>
        <strain evidence="2">NAR14</strain>
    </source>
</reference>
<dbReference type="Gene3D" id="1.10.3990.20">
    <property type="entry name" value="protein bp1543"/>
    <property type="match status" value="1"/>
</dbReference>
<dbReference type="InterPro" id="IPR038268">
    <property type="entry name" value="RHH_sf"/>
</dbReference>
<keyword evidence="3" id="KW-1185">Reference proteome</keyword>
<evidence type="ECO:0000259" key="1">
    <source>
        <dbReference type="Pfam" id="PF13467"/>
    </source>
</evidence>